<dbReference type="AlphaFoldDB" id="A0A0B6YYV2"/>
<feature type="transmembrane region" description="Helical" evidence="1">
    <location>
        <begin position="83"/>
        <end position="107"/>
    </location>
</feature>
<name>A0A0B6YYV2_9EUPU</name>
<feature type="non-terminal residue" evidence="3">
    <location>
        <position position="1"/>
    </location>
</feature>
<feature type="domain" description="T cell CD4 receptor C-terminal region" evidence="2">
    <location>
        <begin position="92"/>
        <end position="120"/>
    </location>
</feature>
<dbReference type="Gene3D" id="2.60.40.10">
    <property type="entry name" value="Immunoglobulins"/>
    <property type="match status" value="1"/>
</dbReference>
<keyword evidence="1" id="KW-1133">Transmembrane helix</keyword>
<accession>A0A0B6YYV2</accession>
<keyword evidence="1" id="KW-0812">Transmembrane</keyword>
<dbReference type="InterPro" id="IPR036179">
    <property type="entry name" value="Ig-like_dom_sf"/>
</dbReference>
<feature type="non-terminal residue" evidence="3">
    <location>
        <position position="167"/>
    </location>
</feature>
<proteinExistence type="predicted"/>
<dbReference type="EMBL" id="HACG01013815">
    <property type="protein sequence ID" value="CEK60680.1"/>
    <property type="molecule type" value="Transcribed_RNA"/>
</dbReference>
<dbReference type="InterPro" id="IPR013783">
    <property type="entry name" value="Ig-like_fold"/>
</dbReference>
<dbReference type="Pfam" id="PF12104">
    <property type="entry name" value="Tcell_CD4_C"/>
    <property type="match status" value="1"/>
</dbReference>
<gene>
    <name evidence="3" type="primary">ORF40070</name>
</gene>
<organism evidence="3">
    <name type="scientific">Arion vulgaris</name>
    <dbReference type="NCBI Taxonomy" id="1028688"/>
    <lineage>
        <taxon>Eukaryota</taxon>
        <taxon>Metazoa</taxon>
        <taxon>Spiralia</taxon>
        <taxon>Lophotrochozoa</taxon>
        <taxon>Mollusca</taxon>
        <taxon>Gastropoda</taxon>
        <taxon>Heterobranchia</taxon>
        <taxon>Euthyneura</taxon>
        <taxon>Panpulmonata</taxon>
        <taxon>Eupulmonata</taxon>
        <taxon>Stylommatophora</taxon>
        <taxon>Helicina</taxon>
        <taxon>Arionoidea</taxon>
        <taxon>Arionidae</taxon>
        <taxon>Arion</taxon>
    </lineage>
</organism>
<evidence type="ECO:0000259" key="2">
    <source>
        <dbReference type="Pfam" id="PF12104"/>
    </source>
</evidence>
<dbReference type="InterPro" id="IPR021963">
    <property type="entry name" value="Tcell_CD4_Cterm"/>
</dbReference>
<dbReference type="SUPFAM" id="SSF48726">
    <property type="entry name" value="Immunoglobulin"/>
    <property type="match status" value="1"/>
</dbReference>
<keyword evidence="1" id="KW-0472">Membrane</keyword>
<evidence type="ECO:0000313" key="3">
    <source>
        <dbReference type="EMBL" id="CEK60680.1"/>
    </source>
</evidence>
<sequence length="167" mass="18667">NYQKYSVETQILEGHREKTQQSELQIRDFKYEDIARYSCCVKNARGYASTEYKLTLEGVPFDSVTPAPSVDESSRSIVDTRSVVIAVAVVCSIILLIVIGVLIFCSVNRVQQKRQAKQDAIVENVKQHFINNSEVTVSNGDITGIGDGIKSVKSIEDKLNHTDEDNR</sequence>
<reference evidence="3" key="1">
    <citation type="submission" date="2014-12" db="EMBL/GenBank/DDBJ databases">
        <title>Insight into the proteome of Arion vulgaris.</title>
        <authorList>
            <person name="Aradska J."/>
            <person name="Bulat T."/>
            <person name="Smidak R."/>
            <person name="Sarate P."/>
            <person name="Gangsoo J."/>
            <person name="Sialana F."/>
            <person name="Bilban M."/>
            <person name="Lubec G."/>
        </authorList>
    </citation>
    <scope>NUCLEOTIDE SEQUENCE</scope>
    <source>
        <tissue evidence="3">Skin</tissue>
    </source>
</reference>
<protein>
    <recommendedName>
        <fullName evidence="2">T cell CD4 receptor C-terminal region domain-containing protein</fullName>
    </recommendedName>
</protein>
<evidence type="ECO:0000256" key="1">
    <source>
        <dbReference type="SAM" id="Phobius"/>
    </source>
</evidence>